<protein>
    <submittedName>
        <fullName evidence="3">Response regulator</fullName>
    </submittedName>
</protein>
<comment type="caution">
    <text evidence="3">The sequence shown here is derived from an EMBL/GenBank/DDBJ whole genome shotgun (WGS) entry which is preliminary data.</text>
</comment>
<evidence type="ECO:0000313" key="4">
    <source>
        <dbReference type="Proteomes" id="UP000290545"/>
    </source>
</evidence>
<dbReference type="GO" id="GO:0000160">
    <property type="term" value="P:phosphorelay signal transduction system"/>
    <property type="evidence" value="ECO:0007669"/>
    <property type="project" value="InterPro"/>
</dbReference>
<keyword evidence="4" id="KW-1185">Reference proteome</keyword>
<reference evidence="3 4" key="1">
    <citation type="submission" date="2019-01" db="EMBL/GenBank/DDBJ databases">
        <title>Filimonas sp. strain TTM-71.</title>
        <authorList>
            <person name="Chen W.-M."/>
        </authorList>
    </citation>
    <scope>NUCLEOTIDE SEQUENCE [LARGE SCALE GENOMIC DNA]</scope>
    <source>
        <strain evidence="3 4">TTM-71</strain>
    </source>
</reference>
<evidence type="ECO:0000256" key="1">
    <source>
        <dbReference type="PROSITE-ProRule" id="PRU00169"/>
    </source>
</evidence>
<dbReference type="Proteomes" id="UP000290545">
    <property type="component" value="Unassembled WGS sequence"/>
</dbReference>
<keyword evidence="1" id="KW-0597">Phosphoprotein</keyword>
<dbReference type="RefSeq" id="WP_129002110.1">
    <property type="nucleotide sequence ID" value="NZ_SDHZ01000001.1"/>
</dbReference>
<feature type="modified residue" description="4-aspartylphosphate" evidence="1">
    <location>
        <position position="63"/>
    </location>
</feature>
<dbReference type="InterPro" id="IPR011006">
    <property type="entry name" value="CheY-like_superfamily"/>
</dbReference>
<dbReference type="PANTHER" id="PTHR44520:SF2">
    <property type="entry name" value="RESPONSE REGULATOR RCP1"/>
    <property type="match status" value="1"/>
</dbReference>
<dbReference type="PROSITE" id="PS50110">
    <property type="entry name" value="RESPONSE_REGULATORY"/>
    <property type="match status" value="1"/>
</dbReference>
<dbReference type="InterPro" id="IPR001789">
    <property type="entry name" value="Sig_transdc_resp-reg_receiver"/>
</dbReference>
<dbReference type="OrthoDB" id="7631574at2"/>
<dbReference type="Gene3D" id="3.40.50.2300">
    <property type="match status" value="1"/>
</dbReference>
<dbReference type="SUPFAM" id="SSF52172">
    <property type="entry name" value="CheY-like"/>
    <property type="match status" value="1"/>
</dbReference>
<name>A0A4Q1DAS1_9BACT</name>
<dbReference type="SMART" id="SM00448">
    <property type="entry name" value="REC"/>
    <property type="match status" value="1"/>
</dbReference>
<dbReference type="AlphaFoldDB" id="A0A4Q1DAS1"/>
<sequence>MAISTYESTHVLMAEDDDDDYMFFSLAVNELSVKVVLTRAENGDILFKLLEKDEEHPDMLFLDLLLPCKNGKDCLREIRANRKYDSMPIIVYSSLEDLQSIEFCYREGSNLYAIKPHSLVELKDVLEKIFSVNWKKMMYYPPKSSFVINA</sequence>
<dbReference type="Pfam" id="PF00072">
    <property type="entry name" value="Response_reg"/>
    <property type="match status" value="1"/>
</dbReference>
<dbReference type="InterPro" id="IPR052893">
    <property type="entry name" value="TCS_response_regulator"/>
</dbReference>
<organism evidence="3 4">
    <name type="scientific">Filimonas effusa</name>
    <dbReference type="NCBI Taxonomy" id="2508721"/>
    <lineage>
        <taxon>Bacteria</taxon>
        <taxon>Pseudomonadati</taxon>
        <taxon>Bacteroidota</taxon>
        <taxon>Chitinophagia</taxon>
        <taxon>Chitinophagales</taxon>
        <taxon>Chitinophagaceae</taxon>
        <taxon>Filimonas</taxon>
    </lineage>
</organism>
<dbReference type="EMBL" id="SDHZ01000001">
    <property type="protein sequence ID" value="RXK86360.1"/>
    <property type="molecule type" value="Genomic_DNA"/>
</dbReference>
<dbReference type="PANTHER" id="PTHR44520">
    <property type="entry name" value="RESPONSE REGULATOR RCP1-RELATED"/>
    <property type="match status" value="1"/>
</dbReference>
<gene>
    <name evidence="3" type="ORF">ESB13_06025</name>
</gene>
<evidence type="ECO:0000313" key="3">
    <source>
        <dbReference type="EMBL" id="RXK86360.1"/>
    </source>
</evidence>
<feature type="domain" description="Response regulatory" evidence="2">
    <location>
        <begin position="10"/>
        <end position="130"/>
    </location>
</feature>
<proteinExistence type="predicted"/>
<accession>A0A4Q1DAS1</accession>
<evidence type="ECO:0000259" key="2">
    <source>
        <dbReference type="PROSITE" id="PS50110"/>
    </source>
</evidence>